<keyword evidence="4" id="KW-0813">Transport</keyword>
<evidence type="ECO:0000256" key="3">
    <source>
        <dbReference type="ARBA" id="ARBA00020984"/>
    </source>
</evidence>
<evidence type="ECO:0000256" key="4">
    <source>
        <dbReference type="ARBA" id="ARBA00022448"/>
    </source>
</evidence>
<dbReference type="PANTHER" id="PTHR21443:SF0">
    <property type="entry name" value="CONSERVED OLIGOMERIC GOLGI COMPLEX SUBUNIT 7"/>
    <property type="match status" value="1"/>
</dbReference>
<evidence type="ECO:0000256" key="6">
    <source>
        <dbReference type="ARBA" id="ARBA00023034"/>
    </source>
</evidence>
<proteinExistence type="inferred from homology"/>
<evidence type="ECO:0000256" key="7">
    <source>
        <dbReference type="ARBA" id="ARBA00023136"/>
    </source>
</evidence>
<dbReference type="Proteomes" id="UP000242875">
    <property type="component" value="Unassembled WGS sequence"/>
</dbReference>
<dbReference type="GO" id="GO:0006886">
    <property type="term" value="P:intracellular protein transport"/>
    <property type="evidence" value="ECO:0007669"/>
    <property type="project" value="InterPro"/>
</dbReference>
<evidence type="ECO:0000313" key="9">
    <source>
        <dbReference type="EMBL" id="OZJ02912.1"/>
    </source>
</evidence>
<dbReference type="GO" id="GO:0017119">
    <property type="term" value="C:Golgi transport complex"/>
    <property type="evidence" value="ECO:0007669"/>
    <property type="project" value="InterPro"/>
</dbReference>
<dbReference type="OrthoDB" id="249612at2759"/>
<dbReference type="PANTHER" id="PTHR21443">
    <property type="entry name" value="CONSERVED OLIGOMERIC GOLGI COMPLEX COMPONENT 7"/>
    <property type="match status" value="1"/>
</dbReference>
<evidence type="ECO:0000256" key="2">
    <source>
        <dbReference type="ARBA" id="ARBA00005831"/>
    </source>
</evidence>
<dbReference type="GO" id="GO:0000139">
    <property type="term" value="C:Golgi membrane"/>
    <property type="evidence" value="ECO:0007669"/>
    <property type="project" value="UniProtKB-SubCell"/>
</dbReference>
<keyword evidence="7" id="KW-0472">Membrane</keyword>
<dbReference type="InterPro" id="IPR019335">
    <property type="entry name" value="COG7"/>
</dbReference>
<comment type="subcellular location">
    <subcellularLocation>
        <location evidence="1">Golgi apparatus membrane</location>
        <topology evidence="1">Peripheral membrane protein</topology>
    </subcellularLocation>
</comment>
<sequence length="897" mass="101889">MNQHKVRSYDTEWQAVALLSRLQILNQDVSETFGKVSKDMVARMPRIVYDLTWMKDEAASVRQVVDSVKEQITSLDDETAKGLLHLKQLDLVKTRMEACRAALKEADNWINLEVEAKAFIEAKDFEKAGGRLEDAGKSLQVFHNTADYAYRQELLARLRDDLEEAVRPLLDRALQARDAVASRRFYRIYQQLGQEDIFFNVYFNERSVKIRSIWSNFSLTSEVIDESATAFSHLLSQFHQEVFIVLSEEYAWCTNIVNDPKLVIYKFLQHIFAHLDPSFATRLSSITLHEGALEHLIQAFTITVELEKSLSRAGILGESSHILSHALSPAQDSIASRRDVDRRSASSASALSGRPPLQDDPTAWAYVLFEPFLPYQRDYGDYELRYLTSKSDAVVEQARKMAHLERAKFLIDNTVKFFEGPSNAVHHCTSFTFGFGAPGMLNSLNKYFDTITQAFEKMAEEEPVVKRPVLSPRNSRRFSGMALPSVASFSLEGAASGGETDQWSDFQARLSWLKLCQVLDDRLYSLEVDVEHALRSCEIHVLGYEREDSVASLAAPLFRHSSLSNRSSISTKRDRRQSVKHRESIKADSGLYPSTRRRSFSISPQFQQTQDRKPASAAVSLLRSSTLNNFELARIFESLDKTDDVLLLPARQALLRCIAACRMNVYKSIEAHVTKSLKNLRHNDRLWNDQAFDRRRSRSILNNMPKFSLSPSEYITKVGEQLLMLPPHLEMYSDNDTLGLIVDDLPYMTKQEPTETGESDKVSDFVGGMDQQEELQTPTASASPTTIRKRFHSNHSQLTTEDITHRWMTSVSRGVMHTVVQEILAIPYLSASGAKQLATDIEYLVNVLTAFDVEPTDEITQILRAVQMEASELSEAKVEQRTEIQDVIAKMRRVHVS</sequence>
<comment type="similarity">
    <text evidence="2">Belongs to the COG7 family.</text>
</comment>
<evidence type="ECO:0000313" key="10">
    <source>
        <dbReference type="Proteomes" id="UP000242875"/>
    </source>
</evidence>
<keyword evidence="10" id="KW-1185">Reference proteome</keyword>
<evidence type="ECO:0000256" key="5">
    <source>
        <dbReference type="ARBA" id="ARBA00022927"/>
    </source>
</evidence>
<keyword evidence="5" id="KW-0653">Protein transport</keyword>
<comment type="caution">
    <text evidence="9">The sequence shown here is derived from an EMBL/GenBank/DDBJ whole genome shotgun (WGS) entry which is preliminary data.</text>
</comment>
<dbReference type="GO" id="GO:0007030">
    <property type="term" value="P:Golgi organization"/>
    <property type="evidence" value="ECO:0007669"/>
    <property type="project" value="TreeGrafter"/>
</dbReference>
<dbReference type="GO" id="GO:0006890">
    <property type="term" value="P:retrograde vesicle-mediated transport, Golgi to endoplasmic reticulum"/>
    <property type="evidence" value="ECO:0007669"/>
    <property type="project" value="TreeGrafter"/>
</dbReference>
<dbReference type="EMBL" id="MVBO01000117">
    <property type="protein sequence ID" value="OZJ02912.1"/>
    <property type="molecule type" value="Genomic_DNA"/>
</dbReference>
<evidence type="ECO:0000256" key="8">
    <source>
        <dbReference type="ARBA" id="ARBA00031345"/>
    </source>
</evidence>
<accession>A0A261XX46</accession>
<evidence type="ECO:0000256" key="1">
    <source>
        <dbReference type="ARBA" id="ARBA00004395"/>
    </source>
</evidence>
<dbReference type="AlphaFoldDB" id="A0A261XX46"/>
<gene>
    <name evidence="9" type="ORF">BZG36_04937</name>
</gene>
<name>A0A261XX46_9FUNG</name>
<protein>
    <recommendedName>
        <fullName evidence="3">Conserved oligomeric Golgi complex subunit 7</fullName>
    </recommendedName>
    <alternativeName>
        <fullName evidence="8">Component of oligomeric Golgi complex 7</fullName>
    </alternativeName>
</protein>
<keyword evidence="6" id="KW-0333">Golgi apparatus</keyword>
<organism evidence="9 10">
    <name type="scientific">Bifiguratus adelaidae</name>
    <dbReference type="NCBI Taxonomy" id="1938954"/>
    <lineage>
        <taxon>Eukaryota</taxon>
        <taxon>Fungi</taxon>
        <taxon>Fungi incertae sedis</taxon>
        <taxon>Mucoromycota</taxon>
        <taxon>Mucoromycotina</taxon>
        <taxon>Endogonomycetes</taxon>
        <taxon>Endogonales</taxon>
        <taxon>Endogonales incertae sedis</taxon>
        <taxon>Bifiguratus</taxon>
    </lineage>
</organism>
<dbReference type="Pfam" id="PF10191">
    <property type="entry name" value="COG7"/>
    <property type="match status" value="2"/>
</dbReference>
<reference evidence="9 10" key="1">
    <citation type="journal article" date="2017" name="Mycologia">
        <title>Bifiguratus adelaidae, gen. et sp. nov., a new member of Mucoromycotina in endophytic and soil-dwelling habitats.</title>
        <authorList>
            <person name="Torres-Cruz T.J."/>
            <person name="Billingsley Tobias T.L."/>
            <person name="Almatruk M."/>
            <person name="Hesse C."/>
            <person name="Kuske C.R."/>
            <person name="Desiro A."/>
            <person name="Benucci G.M."/>
            <person name="Bonito G."/>
            <person name="Stajich J.E."/>
            <person name="Dunlap C."/>
            <person name="Arnold A.E."/>
            <person name="Porras-Alfaro A."/>
        </authorList>
    </citation>
    <scope>NUCLEOTIDE SEQUENCE [LARGE SCALE GENOMIC DNA]</scope>
    <source>
        <strain evidence="9 10">AZ0501</strain>
    </source>
</reference>